<dbReference type="RefSeq" id="WP_145376586.1">
    <property type="nucleotide sequence ID" value="NZ_CP036276.1"/>
</dbReference>
<dbReference type="InterPro" id="IPR006311">
    <property type="entry name" value="TAT_signal"/>
</dbReference>
<keyword evidence="2" id="KW-1185">Reference proteome</keyword>
<dbReference type="Pfam" id="PF07394">
    <property type="entry name" value="DUF1501"/>
    <property type="match status" value="1"/>
</dbReference>
<evidence type="ECO:0000313" key="2">
    <source>
        <dbReference type="Proteomes" id="UP000319383"/>
    </source>
</evidence>
<dbReference type="PANTHER" id="PTHR43737:SF1">
    <property type="entry name" value="DUF1501 DOMAIN-CONTAINING PROTEIN"/>
    <property type="match status" value="1"/>
</dbReference>
<name>A0A517ZP42_9PLAN</name>
<accession>A0A517ZP42</accession>
<proteinExistence type="predicted"/>
<dbReference type="InterPro" id="IPR017850">
    <property type="entry name" value="Alkaline_phosphatase_core_sf"/>
</dbReference>
<dbReference type="KEGG" id="sdyn:Mal52_26680"/>
<reference evidence="1 2" key="1">
    <citation type="submission" date="2019-02" db="EMBL/GenBank/DDBJ databases">
        <title>Deep-cultivation of Planctomycetes and their phenomic and genomic characterization uncovers novel biology.</title>
        <authorList>
            <person name="Wiegand S."/>
            <person name="Jogler M."/>
            <person name="Boedeker C."/>
            <person name="Pinto D."/>
            <person name="Vollmers J."/>
            <person name="Rivas-Marin E."/>
            <person name="Kohn T."/>
            <person name="Peeters S.H."/>
            <person name="Heuer A."/>
            <person name="Rast P."/>
            <person name="Oberbeckmann S."/>
            <person name="Bunk B."/>
            <person name="Jeske O."/>
            <person name="Meyerdierks A."/>
            <person name="Storesund J.E."/>
            <person name="Kallscheuer N."/>
            <person name="Luecker S."/>
            <person name="Lage O.M."/>
            <person name="Pohl T."/>
            <person name="Merkel B.J."/>
            <person name="Hornburger P."/>
            <person name="Mueller R.-W."/>
            <person name="Bruemmer F."/>
            <person name="Labrenz M."/>
            <person name="Spormann A.M."/>
            <person name="Op den Camp H."/>
            <person name="Overmann J."/>
            <person name="Amann R."/>
            <person name="Jetten M.S.M."/>
            <person name="Mascher T."/>
            <person name="Medema M.H."/>
            <person name="Devos D.P."/>
            <person name="Kaster A.-K."/>
            <person name="Ovreas L."/>
            <person name="Rohde M."/>
            <person name="Galperin M.Y."/>
            <person name="Jogler C."/>
        </authorList>
    </citation>
    <scope>NUCLEOTIDE SEQUENCE [LARGE SCALE GENOMIC DNA]</scope>
    <source>
        <strain evidence="1 2">Mal52</strain>
    </source>
</reference>
<protein>
    <recommendedName>
        <fullName evidence="3">DUF1501 domain-containing protein</fullName>
    </recommendedName>
</protein>
<evidence type="ECO:0008006" key="3">
    <source>
        <dbReference type="Google" id="ProtNLM"/>
    </source>
</evidence>
<organism evidence="1 2">
    <name type="scientific">Symmachiella dynata</name>
    <dbReference type="NCBI Taxonomy" id="2527995"/>
    <lineage>
        <taxon>Bacteria</taxon>
        <taxon>Pseudomonadati</taxon>
        <taxon>Planctomycetota</taxon>
        <taxon>Planctomycetia</taxon>
        <taxon>Planctomycetales</taxon>
        <taxon>Planctomycetaceae</taxon>
        <taxon>Symmachiella</taxon>
    </lineage>
</organism>
<dbReference type="InterPro" id="IPR010869">
    <property type="entry name" value="DUF1501"/>
</dbReference>
<dbReference type="PROSITE" id="PS51318">
    <property type="entry name" value="TAT"/>
    <property type="match status" value="1"/>
</dbReference>
<dbReference type="PANTHER" id="PTHR43737">
    <property type="entry name" value="BLL7424 PROTEIN"/>
    <property type="match status" value="1"/>
</dbReference>
<evidence type="ECO:0000313" key="1">
    <source>
        <dbReference type="EMBL" id="QDU44190.1"/>
    </source>
</evidence>
<dbReference type="SUPFAM" id="SSF53649">
    <property type="entry name" value="Alkaline phosphatase-like"/>
    <property type="match status" value="1"/>
</dbReference>
<sequence>MTGPRTETLTLPPRVSRRDVLQAGALGLGAASLLPTSTIAAPQVATRRKSVIFVFLTGGISQQDSFDMKPAAPVDVRGEFQPVSTRTPGLQICEHLPLLAQRTDKYAILRTLATGSNGHELACHMMLTGRLDLPPAFNTNDAPSPNEWPSIPSLVTYATRGRNNLPPAVVLPQPSINEIGRFRPGQYAGRLGPRWEAWHVDIAAKCPLGNGACPDCFRFDGSPFQHGSPTIFDTPHLKLPNGGNGRLSERLSLLAGIEHQREHMQRVARVEQHAKFREQAVSVLADPTTKEAFDVENADPKLVERYGKNKFGLSCLMAFRLSQAGVNYVQVNLGKNSSWDTHYGNFANLKNNLLPPMDRAVSALMDDLFESGLSEETLLIVGGEFGRTPKINKDAGRDHWDPVNSVLFAGAGVPGGKVIGKTDALAAYPLSGRQTTENFAATIFDTLGIPSSTSWTDLDGRPHQIYHAQPLEGLL</sequence>
<dbReference type="AlphaFoldDB" id="A0A517ZP42"/>
<dbReference type="Proteomes" id="UP000319383">
    <property type="component" value="Chromosome"/>
</dbReference>
<gene>
    <name evidence="1" type="ORF">Mal52_26680</name>
</gene>
<dbReference type="EMBL" id="CP036276">
    <property type="protein sequence ID" value="QDU44190.1"/>
    <property type="molecule type" value="Genomic_DNA"/>
</dbReference>